<dbReference type="Gene3D" id="3.30.300.20">
    <property type="match status" value="1"/>
</dbReference>
<name>A0A7V8NPF0_9BACT</name>
<dbReference type="GO" id="GO:0005829">
    <property type="term" value="C:cytosol"/>
    <property type="evidence" value="ECO:0007669"/>
    <property type="project" value="TreeGrafter"/>
</dbReference>
<dbReference type="SUPFAM" id="SSF89919">
    <property type="entry name" value="Ribosome-binding factor A, RbfA"/>
    <property type="match status" value="1"/>
</dbReference>
<dbReference type="InterPro" id="IPR000238">
    <property type="entry name" value="RbfA"/>
</dbReference>
<keyword evidence="2" id="KW-0963">Cytoplasm</keyword>
<keyword evidence="1 2" id="KW-0690">Ribosome biogenesis</keyword>
<dbReference type="InterPro" id="IPR023799">
    <property type="entry name" value="RbfA_dom_sf"/>
</dbReference>
<dbReference type="InterPro" id="IPR020053">
    <property type="entry name" value="Ribosome-bd_factorA_CS"/>
</dbReference>
<gene>
    <name evidence="2 3" type="primary">rbfA</name>
    <name evidence="3" type="ORF">HRJ53_08820</name>
</gene>
<accession>A0A7V8NPF0</accession>
<comment type="function">
    <text evidence="2">One of several proteins that assist in the late maturation steps of the functional core of the 30S ribosomal subunit. Associates with free 30S ribosomal subunits (but not with 30S subunits that are part of 70S ribosomes or polysomes). Required for efficient processing of 16S rRNA. May interact with the 5'-terminal helix region of 16S rRNA.</text>
</comment>
<keyword evidence="4" id="KW-1185">Reference proteome</keyword>
<dbReference type="InterPro" id="IPR015946">
    <property type="entry name" value="KH_dom-like_a/b"/>
</dbReference>
<dbReference type="Pfam" id="PF02033">
    <property type="entry name" value="RBFA"/>
    <property type="match status" value="1"/>
</dbReference>
<evidence type="ECO:0000256" key="2">
    <source>
        <dbReference type="HAMAP-Rule" id="MF_00003"/>
    </source>
</evidence>
<sequence length="114" mass="13176">MSEAVREELTELIGFELDDPRLLDVTVTEVRVSPDGRYAHIKVDLGGDEPRQKTALAALEHARHYLRHELSSRLNLRHVPELNFEQDRYPDADRRVEILLKRAKKSRGPAEKQP</sequence>
<evidence type="ECO:0000256" key="1">
    <source>
        <dbReference type="ARBA" id="ARBA00022517"/>
    </source>
</evidence>
<protein>
    <recommendedName>
        <fullName evidence="2">Ribosome-binding factor A</fullName>
    </recommendedName>
</protein>
<evidence type="ECO:0000313" key="3">
    <source>
        <dbReference type="EMBL" id="MBA0085085.1"/>
    </source>
</evidence>
<dbReference type="GO" id="GO:0030490">
    <property type="term" value="P:maturation of SSU-rRNA"/>
    <property type="evidence" value="ECO:0007669"/>
    <property type="project" value="UniProtKB-UniRule"/>
</dbReference>
<organism evidence="3 4">
    <name type="scientific">Candidatus Acidiferrum panamense</name>
    <dbReference type="NCBI Taxonomy" id="2741543"/>
    <lineage>
        <taxon>Bacteria</taxon>
        <taxon>Pseudomonadati</taxon>
        <taxon>Acidobacteriota</taxon>
        <taxon>Terriglobia</taxon>
        <taxon>Candidatus Acidiferrales</taxon>
        <taxon>Candidatus Acidiferrum</taxon>
    </lineage>
</organism>
<dbReference type="GO" id="GO:0043024">
    <property type="term" value="F:ribosomal small subunit binding"/>
    <property type="evidence" value="ECO:0007669"/>
    <property type="project" value="TreeGrafter"/>
</dbReference>
<dbReference type="PROSITE" id="PS01319">
    <property type="entry name" value="RBFA"/>
    <property type="match status" value="1"/>
</dbReference>
<dbReference type="PANTHER" id="PTHR33515:SF1">
    <property type="entry name" value="RIBOSOME-BINDING FACTOR A, CHLOROPLASTIC-RELATED"/>
    <property type="match status" value="1"/>
</dbReference>
<dbReference type="PANTHER" id="PTHR33515">
    <property type="entry name" value="RIBOSOME-BINDING FACTOR A, CHLOROPLASTIC-RELATED"/>
    <property type="match status" value="1"/>
</dbReference>
<comment type="caution">
    <text evidence="3">The sequence shown here is derived from an EMBL/GenBank/DDBJ whole genome shotgun (WGS) entry which is preliminary data.</text>
</comment>
<dbReference type="AlphaFoldDB" id="A0A7V8NPF0"/>
<comment type="similarity">
    <text evidence="2">Belongs to the RbfA family.</text>
</comment>
<evidence type="ECO:0000313" key="4">
    <source>
        <dbReference type="Proteomes" id="UP000567293"/>
    </source>
</evidence>
<dbReference type="NCBIfam" id="TIGR00082">
    <property type="entry name" value="rbfA"/>
    <property type="match status" value="1"/>
</dbReference>
<comment type="subcellular location">
    <subcellularLocation>
        <location evidence="2">Cytoplasm</location>
    </subcellularLocation>
</comment>
<dbReference type="Proteomes" id="UP000567293">
    <property type="component" value="Unassembled WGS sequence"/>
</dbReference>
<proteinExistence type="inferred from homology"/>
<reference evidence="3" key="1">
    <citation type="submission" date="2020-06" db="EMBL/GenBank/DDBJ databases">
        <title>Legume-microbial interactions unlock mineral nutrients during tropical forest succession.</title>
        <authorList>
            <person name="Epihov D.Z."/>
        </authorList>
    </citation>
    <scope>NUCLEOTIDE SEQUENCE [LARGE SCALE GENOMIC DNA]</scope>
    <source>
        <strain evidence="3">Pan2503</strain>
    </source>
</reference>
<comment type="subunit">
    <text evidence="2">Monomer. Binds 30S ribosomal subunits, but not 50S ribosomal subunits or 70S ribosomes.</text>
</comment>
<dbReference type="HAMAP" id="MF_00003">
    <property type="entry name" value="RbfA"/>
    <property type="match status" value="1"/>
</dbReference>
<dbReference type="EMBL" id="JACDQQ010000855">
    <property type="protein sequence ID" value="MBA0085085.1"/>
    <property type="molecule type" value="Genomic_DNA"/>
</dbReference>